<keyword evidence="3" id="KW-0413">Isomerase</keyword>
<dbReference type="InterPro" id="IPR018376">
    <property type="entry name" value="Enoyl-CoA_hyd/isom_CS"/>
</dbReference>
<dbReference type="InterPro" id="IPR001753">
    <property type="entry name" value="Enoyl-CoA_hydra/iso"/>
</dbReference>
<name>A0A917WD24_9RHOB</name>
<dbReference type="AlphaFoldDB" id="A0A917WD24"/>
<evidence type="ECO:0000313" key="4">
    <source>
        <dbReference type="Proteomes" id="UP000649829"/>
    </source>
</evidence>
<dbReference type="Proteomes" id="UP000649829">
    <property type="component" value="Unassembled WGS sequence"/>
</dbReference>
<dbReference type="EMBL" id="BMLF01000001">
    <property type="protein sequence ID" value="GGL93191.1"/>
    <property type="molecule type" value="Genomic_DNA"/>
</dbReference>
<organism evidence="3 4">
    <name type="scientific">Pseudooceanicola nanhaiensis</name>
    <dbReference type="NCBI Taxonomy" id="375761"/>
    <lineage>
        <taxon>Bacteria</taxon>
        <taxon>Pseudomonadati</taxon>
        <taxon>Pseudomonadota</taxon>
        <taxon>Alphaproteobacteria</taxon>
        <taxon>Rhodobacterales</taxon>
        <taxon>Paracoccaceae</taxon>
        <taxon>Pseudooceanicola</taxon>
    </lineage>
</organism>
<evidence type="ECO:0000313" key="3">
    <source>
        <dbReference type="EMBL" id="GGL93191.1"/>
    </source>
</evidence>
<dbReference type="Gene3D" id="1.10.12.10">
    <property type="entry name" value="Lyase 2-enoyl-coa Hydratase, Chain A, domain 2"/>
    <property type="match status" value="1"/>
</dbReference>
<dbReference type="SUPFAM" id="SSF52096">
    <property type="entry name" value="ClpP/crotonase"/>
    <property type="match status" value="1"/>
</dbReference>
<dbReference type="PROSITE" id="PS00166">
    <property type="entry name" value="ENOYL_COA_HYDRATASE"/>
    <property type="match status" value="1"/>
</dbReference>
<proteinExistence type="inferred from homology"/>
<keyword evidence="4" id="KW-1185">Reference proteome</keyword>
<dbReference type="InterPro" id="IPR014748">
    <property type="entry name" value="Enoyl-CoA_hydra_C"/>
</dbReference>
<accession>A0A917WD24</accession>
<dbReference type="RefSeq" id="WP_028286243.1">
    <property type="nucleotide sequence ID" value="NZ_BMLF01000001.1"/>
</dbReference>
<reference evidence="3" key="2">
    <citation type="submission" date="2020-09" db="EMBL/GenBank/DDBJ databases">
        <authorList>
            <person name="Sun Q."/>
            <person name="Zhou Y."/>
        </authorList>
    </citation>
    <scope>NUCLEOTIDE SEQUENCE</scope>
    <source>
        <strain evidence="3">CGMCC 1.6293</strain>
    </source>
</reference>
<dbReference type="CDD" id="cd06558">
    <property type="entry name" value="crotonase-like"/>
    <property type="match status" value="1"/>
</dbReference>
<dbReference type="GO" id="GO:0016853">
    <property type="term" value="F:isomerase activity"/>
    <property type="evidence" value="ECO:0007669"/>
    <property type="project" value="UniProtKB-KW"/>
</dbReference>
<dbReference type="PANTHER" id="PTHR43459:SF1">
    <property type="entry name" value="EG:BACN32G11.4 PROTEIN"/>
    <property type="match status" value="1"/>
</dbReference>
<dbReference type="PANTHER" id="PTHR43459">
    <property type="entry name" value="ENOYL-COA HYDRATASE"/>
    <property type="match status" value="1"/>
</dbReference>
<sequence length="258" mass="27481">MEYQTITLESAEGIATVTLNRGEVMNALNGQMRAEITHAVTEAGQNARVVVITGSGRAFCSGQDLSDRASVANPDLERTLRDEYLPMLRAIANCPVPTISAVNGAAAGAGANLALAADVVIAAESAYFLQAFARIGLIPDAGGTWTLPRTMGMAKALGAALFADKITARQADDWGMIWEAVPDSDFEATWKARAAHLAGGPTQAYRLAKEAIRASWDNDFESQLNLEGKSQGACGQSRDFQEGVVAFMEKRPARFEGR</sequence>
<dbReference type="Gene3D" id="3.90.226.10">
    <property type="entry name" value="2-enoyl-CoA Hydratase, Chain A, domain 1"/>
    <property type="match status" value="1"/>
</dbReference>
<evidence type="ECO:0000256" key="2">
    <source>
        <dbReference type="RuleBase" id="RU003707"/>
    </source>
</evidence>
<dbReference type="InterPro" id="IPR029045">
    <property type="entry name" value="ClpP/crotonase-like_dom_sf"/>
</dbReference>
<comment type="similarity">
    <text evidence="1 2">Belongs to the enoyl-CoA hydratase/isomerase family.</text>
</comment>
<reference evidence="3" key="1">
    <citation type="journal article" date="2014" name="Int. J. Syst. Evol. Microbiol.">
        <title>Complete genome sequence of Corynebacterium casei LMG S-19264T (=DSM 44701T), isolated from a smear-ripened cheese.</title>
        <authorList>
            <consortium name="US DOE Joint Genome Institute (JGI-PGF)"/>
            <person name="Walter F."/>
            <person name="Albersmeier A."/>
            <person name="Kalinowski J."/>
            <person name="Ruckert C."/>
        </authorList>
    </citation>
    <scope>NUCLEOTIDE SEQUENCE</scope>
    <source>
        <strain evidence="3">CGMCC 1.6293</strain>
    </source>
</reference>
<comment type="caution">
    <text evidence="3">The sequence shown here is derived from an EMBL/GenBank/DDBJ whole genome shotgun (WGS) entry which is preliminary data.</text>
</comment>
<evidence type="ECO:0000256" key="1">
    <source>
        <dbReference type="ARBA" id="ARBA00005254"/>
    </source>
</evidence>
<protein>
    <submittedName>
        <fullName evidence="3">2-(1,2-epoxy-1,2-dihydrophenyl)acetyl-CoA isomerase</fullName>
    </submittedName>
</protein>
<dbReference type="Pfam" id="PF00378">
    <property type="entry name" value="ECH_1"/>
    <property type="match status" value="1"/>
</dbReference>
<gene>
    <name evidence="3" type="primary">paaG</name>
    <name evidence="3" type="ORF">GCM10011534_14170</name>
</gene>